<dbReference type="SUPFAM" id="SSF48452">
    <property type="entry name" value="TPR-like"/>
    <property type="match status" value="1"/>
</dbReference>
<proteinExistence type="predicted"/>
<evidence type="ECO:0000256" key="2">
    <source>
        <dbReference type="SAM" id="SignalP"/>
    </source>
</evidence>
<feature type="signal peptide" evidence="2">
    <location>
        <begin position="1"/>
        <end position="20"/>
    </location>
</feature>
<evidence type="ECO:0000313" key="6">
    <source>
        <dbReference type="Proteomes" id="UP000323594"/>
    </source>
</evidence>
<feature type="chain" id="PRO_5041521670" evidence="2">
    <location>
        <begin position="21"/>
        <end position="555"/>
    </location>
</feature>
<keyword evidence="1" id="KW-0802">TPR repeat</keyword>
<dbReference type="RefSeq" id="WP_024753269.1">
    <property type="nucleotide sequence ID" value="NZ_CDNC01000019.1"/>
</dbReference>
<reference evidence="3" key="1">
    <citation type="submission" date="2015-01" db="EMBL/GenBank/DDBJ databases">
        <authorList>
            <person name="Xiang T."/>
            <person name="Song Y."/>
            <person name="Huang L."/>
            <person name="Wang B."/>
            <person name="Wu P."/>
        </authorList>
    </citation>
    <scope>NUCLEOTIDE SEQUENCE [LARGE SCALE GENOMIC DNA]</scope>
    <source>
        <strain evidence="3">V1</strain>
    </source>
</reference>
<dbReference type="EMBL" id="CP042817">
    <property type="protein sequence ID" value="QEJ98807.1"/>
    <property type="molecule type" value="Genomic_DNA"/>
</dbReference>
<dbReference type="PROSITE" id="PS50005">
    <property type="entry name" value="TPR"/>
    <property type="match status" value="1"/>
</dbReference>
<dbReference type="EMBL" id="CDNC01000019">
    <property type="protein sequence ID" value="CEM62027.1"/>
    <property type="molecule type" value="Genomic_DNA"/>
</dbReference>
<dbReference type="InterPro" id="IPR019734">
    <property type="entry name" value="TPR_rpt"/>
</dbReference>
<accession>A0A0B7GWV2</accession>
<dbReference type="OrthoDB" id="353976at2"/>
<sequence>MAKKAQCFLAVLAVFSLSFYFSCKKTNPEEFHQKLEYIDSLIPKKENTRILKDLIKLSKKAKTPSEHLSIVKRQLSFKAIPDALQTLQSGMRKNPEDDSLPAVIISILLREERFADAARYVDYVKYGKYEALGAEASILADVEAKTQNTSPEFWKTAFKKTGFQVFLQNAAIMKAVQGKMKEAFILKDAVSPQGNLKNPYLWTLLAFDQGYFSTVFENLPLTLALADSSTASKQQIKNAKAHILLAADAAYGLNDKERAQAFWQQYIDYFPTQPMDALYNLALTAPTEKESVDALIHCIKINKTYYPATAQYIRAFAKLRNNAKQSDSITSFLENKGFYSLEMEKEYFLSPRFTILPEDLFKEILADKNADIRFHLEAFHYKYIAKKNLNGSSAAMWKLLEQFPQNQTIRNYARWFFMYTEDYGAAFSIEKTDFLPEDNFYAAVAKASRSENAEILLREFAAAMEGANTKKAAIINTAIVFDAMGESDSAVENFIRAAEIAQSSEEKSRLQYRAAEILAKKRLINRAIEMLHHSLELDPKNYSASVLLEKLKAAQ</sequence>
<dbReference type="Proteomes" id="UP000323594">
    <property type="component" value="Chromosome"/>
</dbReference>
<evidence type="ECO:0000313" key="3">
    <source>
        <dbReference type="EMBL" id="CEM62027.1"/>
    </source>
</evidence>
<dbReference type="AlphaFoldDB" id="A0A0B7GWV2"/>
<organism evidence="3 5">
    <name type="scientific">Treponema phagedenis</name>
    <dbReference type="NCBI Taxonomy" id="162"/>
    <lineage>
        <taxon>Bacteria</taxon>
        <taxon>Pseudomonadati</taxon>
        <taxon>Spirochaetota</taxon>
        <taxon>Spirochaetia</taxon>
        <taxon>Spirochaetales</taxon>
        <taxon>Treponemataceae</taxon>
        <taxon>Treponema</taxon>
    </lineage>
</organism>
<evidence type="ECO:0000313" key="5">
    <source>
        <dbReference type="Proteomes" id="UP000042527"/>
    </source>
</evidence>
<keyword evidence="5" id="KW-1185">Reference proteome</keyword>
<dbReference type="GeneID" id="57753889"/>
<evidence type="ECO:0000313" key="4">
    <source>
        <dbReference type="EMBL" id="QEJ98807.1"/>
    </source>
</evidence>
<protein>
    <submittedName>
        <fullName evidence="3">Tetratricopeptide repeat protein</fullName>
    </submittedName>
</protein>
<dbReference type="Proteomes" id="UP000042527">
    <property type="component" value="Unassembled WGS sequence"/>
</dbReference>
<keyword evidence="2" id="KW-0732">Signal</keyword>
<dbReference type="InterPro" id="IPR011990">
    <property type="entry name" value="TPR-like_helical_dom_sf"/>
</dbReference>
<gene>
    <name evidence="4" type="ORF">FUT82_12925</name>
    <name evidence="3" type="ORF">TPHV1_260016</name>
</gene>
<feature type="repeat" description="TPR" evidence="1">
    <location>
        <begin position="508"/>
        <end position="541"/>
    </location>
</feature>
<name>A0A0B7GWV2_TREPH</name>
<reference evidence="5" key="2">
    <citation type="submission" date="2015-01" db="EMBL/GenBank/DDBJ databases">
        <authorList>
            <person name="Manzoor Shahid"/>
            <person name="Zubair Saima"/>
        </authorList>
    </citation>
    <scope>NUCLEOTIDE SEQUENCE [LARGE SCALE GENOMIC DNA]</scope>
    <source>
        <strain evidence="5">V1</strain>
    </source>
</reference>
<evidence type="ECO:0000256" key="1">
    <source>
        <dbReference type="PROSITE-ProRule" id="PRU00339"/>
    </source>
</evidence>
<reference evidence="4 6" key="3">
    <citation type="submission" date="2019-08" db="EMBL/GenBank/DDBJ databases">
        <authorList>
            <person name="Kuhnert P."/>
        </authorList>
    </citation>
    <scope>NUCLEOTIDE SEQUENCE [LARGE SCALE GENOMIC DNA]</scope>
    <source>
        <strain evidence="4 6">B36.5</strain>
    </source>
</reference>
<dbReference type="Gene3D" id="1.25.40.10">
    <property type="entry name" value="Tetratricopeptide repeat domain"/>
    <property type="match status" value="1"/>
</dbReference>